<dbReference type="Pfam" id="PF13411">
    <property type="entry name" value="MerR_1"/>
    <property type="match status" value="1"/>
</dbReference>
<dbReference type="InterPro" id="IPR009061">
    <property type="entry name" value="DNA-bd_dom_put_sf"/>
</dbReference>
<proteinExistence type="predicted"/>
<dbReference type="RefSeq" id="WP_379864693.1">
    <property type="nucleotide sequence ID" value="NZ_JBHTBW010000021.1"/>
</dbReference>
<evidence type="ECO:0000256" key="1">
    <source>
        <dbReference type="ARBA" id="ARBA00022491"/>
    </source>
</evidence>
<dbReference type="InterPro" id="IPR047057">
    <property type="entry name" value="MerR_fam"/>
</dbReference>
<dbReference type="PROSITE" id="PS50937">
    <property type="entry name" value="HTH_MERR_2"/>
    <property type="match status" value="1"/>
</dbReference>
<dbReference type="PANTHER" id="PTHR30204:SF65">
    <property type="entry name" value="HTH-TYPE TRANSCRIPTIONAL REGULATOR TNRA"/>
    <property type="match status" value="1"/>
</dbReference>
<dbReference type="SMART" id="SM00422">
    <property type="entry name" value="HTH_MERR"/>
    <property type="match status" value="1"/>
</dbReference>
<accession>A0ABW2RKD8</accession>
<gene>
    <name evidence="6" type="ORF">ACFQNG_09560</name>
</gene>
<dbReference type="EMBL" id="JBHTBW010000021">
    <property type="protein sequence ID" value="MFC7441405.1"/>
    <property type="molecule type" value="Genomic_DNA"/>
</dbReference>
<dbReference type="Proteomes" id="UP001596500">
    <property type="component" value="Unassembled WGS sequence"/>
</dbReference>
<keyword evidence="7" id="KW-1185">Reference proteome</keyword>
<evidence type="ECO:0000256" key="2">
    <source>
        <dbReference type="ARBA" id="ARBA00023015"/>
    </source>
</evidence>
<reference evidence="7" key="1">
    <citation type="journal article" date="2019" name="Int. J. Syst. Evol. Microbiol.">
        <title>The Global Catalogue of Microorganisms (GCM) 10K type strain sequencing project: providing services to taxonomists for standard genome sequencing and annotation.</title>
        <authorList>
            <consortium name="The Broad Institute Genomics Platform"/>
            <consortium name="The Broad Institute Genome Sequencing Center for Infectious Disease"/>
            <person name="Wu L."/>
            <person name="Ma J."/>
        </authorList>
    </citation>
    <scope>NUCLEOTIDE SEQUENCE [LARGE SCALE GENOMIC DNA]</scope>
    <source>
        <strain evidence="7">CGMCC 1.12942</strain>
    </source>
</reference>
<evidence type="ECO:0000256" key="4">
    <source>
        <dbReference type="ARBA" id="ARBA00023163"/>
    </source>
</evidence>
<dbReference type="SUPFAM" id="SSF46955">
    <property type="entry name" value="Putative DNA-binding domain"/>
    <property type="match status" value="1"/>
</dbReference>
<evidence type="ECO:0000313" key="6">
    <source>
        <dbReference type="EMBL" id="MFC7441405.1"/>
    </source>
</evidence>
<dbReference type="InterPro" id="IPR000551">
    <property type="entry name" value="MerR-type_HTH_dom"/>
</dbReference>
<keyword evidence="4" id="KW-0804">Transcription</keyword>
<name>A0ABW2RKD8_9BACL</name>
<evidence type="ECO:0000256" key="3">
    <source>
        <dbReference type="ARBA" id="ARBA00023125"/>
    </source>
</evidence>
<protein>
    <submittedName>
        <fullName evidence="6">MerR family transcriptional regulator</fullName>
    </submittedName>
</protein>
<evidence type="ECO:0000313" key="7">
    <source>
        <dbReference type="Proteomes" id="UP001596500"/>
    </source>
</evidence>
<organism evidence="6 7">
    <name type="scientific">Laceyella putida</name>
    <dbReference type="NCBI Taxonomy" id="110101"/>
    <lineage>
        <taxon>Bacteria</taxon>
        <taxon>Bacillati</taxon>
        <taxon>Bacillota</taxon>
        <taxon>Bacilli</taxon>
        <taxon>Bacillales</taxon>
        <taxon>Thermoactinomycetaceae</taxon>
        <taxon>Laceyella</taxon>
    </lineage>
</organism>
<evidence type="ECO:0000259" key="5">
    <source>
        <dbReference type="PROSITE" id="PS50937"/>
    </source>
</evidence>
<dbReference type="Gene3D" id="1.10.1660.10">
    <property type="match status" value="1"/>
</dbReference>
<dbReference type="PROSITE" id="PS00552">
    <property type="entry name" value="HTH_MERR_1"/>
    <property type="match status" value="1"/>
</dbReference>
<dbReference type="PANTHER" id="PTHR30204">
    <property type="entry name" value="REDOX-CYCLING DRUG-SENSING TRANSCRIPTIONAL ACTIVATOR SOXR"/>
    <property type="match status" value="1"/>
</dbReference>
<feature type="domain" description="HTH merR-type" evidence="5">
    <location>
        <begin position="8"/>
        <end position="76"/>
    </location>
</feature>
<keyword evidence="1" id="KW-0678">Repressor</keyword>
<comment type="caution">
    <text evidence="6">The sequence shown here is derived from an EMBL/GenBank/DDBJ whole genome shotgun (WGS) entry which is preliminary data.</text>
</comment>
<keyword evidence="2" id="KW-0805">Transcription regulation</keyword>
<sequence>MSYKDRKVINIGTVSEITGLSIRQIRYYEERQLIFPERTKGGTRKFSFSDIEKLMDIANHMEDGLQTLEIKRMENQLKHRQLRDQMIRGQINAAFGMRK</sequence>
<keyword evidence="3" id="KW-0238">DNA-binding</keyword>